<dbReference type="Proteomes" id="UP000044026">
    <property type="component" value="Unassembled WGS sequence"/>
</dbReference>
<gene>
    <name evidence="1" type="ORF">CCAN12_670050</name>
</gene>
<organism evidence="1 2">
    <name type="scientific">Capnocytophaga canimorsus</name>
    <dbReference type="NCBI Taxonomy" id="28188"/>
    <lineage>
        <taxon>Bacteria</taxon>
        <taxon>Pseudomonadati</taxon>
        <taxon>Bacteroidota</taxon>
        <taxon>Flavobacteriia</taxon>
        <taxon>Flavobacteriales</taxon>
        <taxon>Flavobacteriaceae</taxon>
        <taxon>Capnocytophaga</taxon>
    </lineage>
</organism>
<dbReference type="InterPro" id="IPR026341">
    <property type="entry name" value="T9SS_type_B"/>
</dbReference>
<name>A0A0B7HGU6_9FLAO</name>
<dbReference type="NCBIfam" id="TIGR04131">
    <property type="entry name" value="Bac_Flav_CTERM"/>
    <property type="match status" value="1"/>
</dbReference>
<proteinExistence type="predicted"/>
<accession>A0A0B7HGU6</accession>
<reference evidence="1 2" key="1">
    <citation type="submission" date="2015-01" db="EMBL/GenBank/DDBJ databases">
        <authorList>
            <person name="Xiang T."/>
            <person name="Song Y."/>
            <person name="Huang L."/>
            <person name="Wang B."/>
            <person name="Wu P."/>
        </authorList>
    </citation>
    <scope>NUCLEOTIDE SEQUENCE [LARGE SCALE GENOMIC DNA]</scope>
    <source>
        <strain evidence="1 2">Cc12</strain>
    </source>
</reference>
<evidence type="ECO:0000313" key="1">
    <source>
        <dbReference type="EMBL" id="CEN36753.1"/>
    </source>
</evidence>
<dbReference type="GeneID" id="69581193"/>
<protein>
    <submittedName>
        <fullName evidence="1">Uncharacterized protein</fullName>
    </submittedName>
</protein>
<dbReference type="RefSeq" id="WP_042000376.1">
    <property type="nucleotide sequence ID" value="NZ_CP022382.1"/>
</dbReference>
<dbReference type="EMBL" id="CDOE01000064">
    <property type="protein sequence ID" value="CEN36753.1"/>
    <property type="molecule type" value="Genomic_DNA"/>
</dbReference>
<evidence type="ECO:0000313" key="2">
    <source>
        <dbReference type="Proteomes" id="UP000044026"/>
    </source>
</evidence>
<dbReference type="AlphaFoldDB" id="A0A0B7HGU6"/>
<dbReference type="Pfam" id="PF13585">
    <property type="entry name" value="CHU_C"/>
    <property type="match status" value="1"/>
</dbReference>
<sequence length="391" mass="43784">MYRHNKHIVSLLLWLCLWLSGLWGNLSAQNKVWVGQTTTLSVSDVPNSTYTWELYVPTPNIDFAKISGNCPPSKAVFTGGNTSAQVQVQWLEAGTYYYKVSVSSGCATNTKIGVITVAENIAPPKISITYDCHRGTALLQATDFRGALLWSTGETSASIVVDTQNIPQGNTLSYWVEQMVDGVKSPRTEVAIQRNTIPTTPNTSAFPTRIYAGESVSLARVSCGSDKVQWFTDAALTQEITADEVRPTENTTYYVVCKTPNDCQSNAVSLLLEVVRKNPCDDLFENMVIPTGFSPNEDGVNDTWEVQDLKKYYESCKQQNVVRIFNRWGVKVYEKDNYMLDNQRFKGFSQHGRTVSKKPLPNGTYFFVITFEDGKQKTGYLYMSKDSEFDL</sequence>